<dbReference type="Pfam" id="PF14462">
    <property type="entry name" value="Prok-E2_E"/>
    <property type="match status" value="1"/>
</dbReference>
<gene>
    <name evidence="1" type="ORF">HGMM_F03A04C13</name>
</gene>
<dbReference type="InterPro" id="IPR025701">
    <property type="entry name" value="UBQ-conjugat_E2_E"/>
</dbReference>
<protein>
    <submittedName>
        <fullName evidence="1">Uncharacterized protein</fullName>
    </submittedName>
</protein>
<name>H5S954_9ZZZZ</name>
<reference evidence="1" key="1">
    <citation type="journal article" date="2005" name="Environ. Microbiol.">
        <title>Genetic and functional properties of uncultivated thermophilic crenarchaeotes from a subsurface gold mine as revealed by analysis of genome fragments.</title>
        <authorList>
            <person name="Nunoura T."/>
            <person name="Hirayama H."/>
            <person name="Takami H."/>
            <person name="Oida H."/>
            <person name="Nishi S."/>
            <person name="Shimamura S."/>
            <person name="Suzuki Y."/>
            <person name="Inagaki F."/>
            <person name="Takai K."/>
            <person name="Nealson K.H."/>
            <person name="Horikoshi K."/>
        </authorList>
    </citation>
    <scope>NUCLEOTIDE SEQUENCE</scope>
</reference>
<dbReference type="EMBL" id="AP011637">
    <property type="protein sequence ID" value="BAL52690.1"/>
    <property type="molecule type" value="Genomic_DNA"/>
</dbReference>
<sequence>MRNIARLNAEIKALCLEYGDDAVSWSPNYDWICIKGVPLPRCINKECTNMLIIVPENYGHGEPVKDLFVDPDLKIRHEGKWRDIPHYFPQMGSLAQRFQAQYGKNWRYMCLHQQRWDPQKDSLLSYVNQVYTYLSDPFRWEAKS</sequence>
<dbReference type="AlphaFoldDB" id="H5S954"/>
<evidence type="ECO:0000313" key="1">
    <source>
        <dbReference type="EMBL" id="BAL52690.1"/>
    </source>
</evidence>
<proteinExistence type="predicted"/>
<accession>H5S954</accession>
<organism evidence="1">
    <name type="scientific">uncultured prokaryote</name>
    <dbReference type="NCBI Taxonomy" id="198431"/>
    <lineage>
        <taxon>unclassified sequences</taxon>
        <taxon>environmental samples</taxon>
    </lineage>
</organism>
<reference evidence="1" key="2">
    <citation type="journal article" date="2012" name="PLoS ONE">
        <title>A Deeply Branching Thermophilic Bacterium with an Ancient Acetyl-CoA Pathway Dominates a Subsurface Ecosystem.</title>
        <authorList>
            <person name="Takami H."/>
            <person name="Noguchi H."/>
            <person name="Takaki Y."/>
            <person name="Uchiyama I."/>
            <person name="Toyoda A."/>
            <person name="Nishi S."/>
            <person name="Chee G.-J."/>
            <person name="Arai W."/>
            <person name="Nunoura T."/>
            <person name="Itoh T."/>
            <person name="Hattori M."/>
            <person name="Takai K."/>
        </authorList>
    </citation>
    <scope>NUCLEOTIDE SEQUENCE</scope>
</reference>